<dbReference type="RefSeq" id="WP_005594276.1">
    <property type="nucleotide sequence ID" value="NZ_AFWE01000074.1"/>
</dbReference>
<gene>
    <name evidence="1" type="ORF">VIS19158_04846</name>
</gene>
<sequence>MNLRNIDATEDLGISIKLVEYVDAKCEQLNLSPCPNMYALAWMAALTQGRKHIFPGELDLVNSERANSEMTTYVSSVDFELKKDVQHPNESAFDSIGFPTPTQELEVAQYITAWISQYAFENREWVSREIILYALMAKFGAKYALELKLS</sequence>
<proteinExistence type="predicted"/>
<dbReference type="Proteomes" id="UP000004349">
    <property type="component" value="Unassembled WGS sequence"/>
</dbReference>
<evidence type="ECO:0000313" key="2">
    <source>
        <dbReference type="Proteomes" id="UP000004349"/>
    </source>
</evidence>
<organism evidence="1 2">
    <name type="scientific">Vibrio scophthalmi LMG 19158</name>
    <dbReference type="NCBI Taxonomy" id="870967"/>
    <lineage>
        <taxon>Bacteria</taxon>
        <taxon>Pseudomonadati</taxon>
        <taxon>Pseudomonadota</taxon>
        <taxon>Gammaproteobacteria</taxon>
        <taxon>Vibrionales</taxon>
        <taxon>Vibrionaceae</taxon>
        <taxon>Vibrio</taxon>
    </lineage>
</organism>
<accession>F9RLQ7</accession>
<protein>
    <submittedName>
        <fullName evidence="1">Uncharacterized protein</fullName>
    </submittedName>
</protein>
<name>F9RLQ7_9VIBR</name>
<dbReference type="EMBL" id="AFWE01000074">
    <property type="protein sequence ID" value="EGU38815.1"/>
    <property type="molecule type" value="Genomic_DNA"/>
</dbReference>
<evidence type="ECO:0000313" key="1">
    <source>
        <dbReference type="EMBL" id="EGU38815.1"/>
    </source>
</evidence>
<comment type="caution">
    <text evidence="1">The sequence shown here is derived from an EMBL/GenBank/DDBJ whole genome shotgun (WGS) entry which is preliminary data.</text>
</comment>
<dbReference type="AlphaFoldDB" id="F9RLQ7"/>
<reference evidence="1 2" key="1">
    <citation type="journal article" date="2012" name="Int. J. Syst. Evol. Microbiol.">
        <title>Vibrio caribbeanicus sp. nov., isolated from the marine sponge Scleritoderma cyanea.</title>
        <authorList>
            <person name="Hoffmann M."/>
            <person name="Monday S.R."/>
            <person name="Allard M.W."/>
            <person name="Strain E.A."/>
            <person name="Whittaker P."/>
            <person name="Naum M."/>
            <person name="McCarthy P.J."/>
            <person name="Lopez J.V."/>
            <person name="Fischer M."/>
            <person name="Brown E.W."/>
        </authorList>
    </citation>
    <scope>NUCLEOTIDE SEQUENCE [LARGE SCALE GENOMIC DNA]</scope>
    <source>
        <strain evidence="1 2">LMG 19158</strain>
    </source>
</reference>